<keyword evidence="3" id="KW-1185">Reference proteome</keyword>
<dbReference type="SUPFAM" id="SSF56672">
    <property type="entry name" value="DNA/RNA polymerases"/>
    <property type="match status" value="1"/>
</dbReference>
<accession>A0A168KMD0</accession>
<gene>
    <name evidence="2" type="primary">ABSGL_00270.1 scaffold 384</name>
</gene>
<name>A0A168KMD0_ABSGL</name>
<evidence type="ECO:0000313" key="3">
    <source>
        <dbReference type="Proteomes" id="UP000078561"/>
    </source>
</evidence>
<dbReference type="Proteomes" id="UP000078561">
    <property type="component" value="Unassembled WGS sequence"/>
</dbReference>
<dbReference type="InterPro" id="IPR051320">
    <property type="entry name" value="Viral_Replic_Matur_Polypro"/>
</dbReference>
<dbReference type="STRING" id="4829.A0A168KMD0"/>
<feature type="domain" description="Reverse transcriptase" evidence="1">
    <location>
        <begin position="3"/>
        <end position="82"/>
    </location>
</feature>
<dbReference type="InterPro" id="IPR000477">
    <property type="entry name" value="RT_dom"/>
</dbReference>
<organism evidence="2">
    <name type="scientific">Absidia glauca</name>
    <name type="common">Pin mould</name>
    <dbReference type="NCBI Taxonomy" id="4829"/>
    <lineage>
        <taxon>Eukaryota</taxon>
        <taxon>Fungi</taxon>
        <taxon>Fungi incertae sedis</taxon>
        <taxon>Mucoromycota</taxon>
        <taxon>Mucoromycotina</taxon>
        <taxon>Mucoromycetes</taxon>
        <taxon>Mucorales</taxon>
        <taxon>Cunninghamellaceae</taxon>
        <taxon>Absidia</taxon>
    </lineage>
</organism>
<dbReference type="PANTHER" id="PTHR33064:SF37">
    <property type="entry name" value="RIBONUCLEASE H"/>
    <property type="match status" value="1"/>
</dbReference>
<evidence type="ECO:0000313" key="2">
    <source>
        <dbReference type="EMBL" id="SAL94976.1"/>
    </source>
</evidence>
<dbReference type="Pfam" id="PF00078">
    <property type="entry name" value="RVT_1"/>
    <property type="match status" value="1"/>
</dbReference>
<dbReference type="InParanoid" id="A0A168KMD0"/>
<dbReference type="InterPro" id="IPR043502">
    <property type="entry name" value="DNA/RNA_pol_sf"/>
</dbReference>
<protein>
    <recommendedName>
        <fullName evidence="1">Reverse transcriptase domain-containing protein</fullName>
    </recommendedName>
</protein>
<dbReference type="InterPro" id="IPR043128">
    <property type="entry name" value="Rev_trsase/Diguanyl_cyclase"/>
</dbReference>
<proteinExistence type="predicted"/>
<sequence length="136" mass="15117">MLKGCPFGLKSLSSPFQKVTAPLLEDMDYATSFIDDIVVFSKALPEHGVHVQAVIDKLTSVNLILNPDKCHFAKKAVYLLGFCGLVKGLSLDPRKVTNIQQWLQPQMGNDIERLLGVINYLREHIPKIATLTAQLD</sequence>
<dbReference type="PANTHER" id="PTHR33064">
    <property type="entry name" value="POL PROTEIN"/>
    <property type="match status" value="1"/>
</dbReference>
<evidence type="ECO:0000259" key="1">
    <source>
        <dbReference type="Pfam" id="PF00078"/>
    </source>
</evidence>
<dbReference type="OrthoDB" id="2194544at2759"/>
<reference evidence="2" key="1">
    <citation type="submission" date="2016-04" db="EMBL/GenBank/DDBJ databases">
        <authorList>
            <person name="Evans L.H."/>
            <person name="Alamgir A."/>
            <person name="Owens N."/>
            <person name="Weber N.D."/>
            <person name="Virtaneva K."/>
            <person name="Barbian K."/>
            <person name="Babar A."/>
            <person name="Rosenke K."/>
        </authorList>
    </citation>
    <scope>NUCLEOTIDE SEQUENCE [LARGE SCALE GENOMIC DNA]</scope>
    <source>
        <strain evidence="2">CBS 101.48</strain>
    </source>
</reference>
<dbReference type="AlphaFoldDB" id="A0A168KMD0"/>
<dbReference type="Gene3D" id="3.30.70.270">
    <property type="match status" value="2"/>
</dbReference>
<dbReference type="EMBL" id="LT550070">
    <property type="protein sequence ID" value="SAL94976.1"/>
    <property type="molecule type" value="Genomic_DNA"/>
</dbReference>